<keyword evidence="1" id="KW-0812">Transmembrane</keyword>
<dbReference type="GO" id="GO:0005743">
    <property type="term" value="C:mitochondrial inner membrane"/>
    <property type="evidence" value="ECO:0007669"/>
    <property type="project" value="TreeGrafter"/>
</dbReference>
<dbReference type="Pfam" id="PF08997">
    <property type="entry name" value="UCR_6-4kD"/>
    <property type="match status" value="1"/>
</dbReference>
<organism evidence="2 3">
    <name type="scientific">Allacma fusca</name>
    <dbReference type="NCBI Taxonomy" id="39272"/>
    <lineage>
        <taxon>Eukaryota</taxon>
        <taxon>Metazoa</taxon>
        <taxon>Ecdysozoa</taxon>
        <taxon>Arthropoda</taxon>
        <taxon>Hexapoda</taxon>
        <taxon>Collembola</taxon>
        <taxon>Symphypleona</taxon>
        <taxon>Sminthuridae</taxon>
        <taxon>Allacma</taxon>
    </lineage>
</organism>
<keyword evidence="1" id="KW-0472">Membrane</keyword>
<gene>
    <name evidence="2" type="ORF">AFUS01_LOCUS44972</name>
</gene>
<dbReference type="EMBL" id="CAJVCH010570696">
    <property type="protein sequence ID" value="CAG7835628.1"/>
    <property type="molecule type" value="Genomic_DNA"/>
</dbReference>
<evidence type="ECO:0000256" key="1">
    <source>
        <dbReference type="SAM" id="Phobius"/>
    </source>
</evidence>
<feature type="transmembrane region" description="Helical" evidence="1">
    <location>
        <begin position="58"/>
        <end position="78"/>
    </location>
</feature>
<dbReference type="GO" id="GO:0006122">
    <property type="term" value="P:mitochondrial electron transport, ubiquinol to cytochrome c"/>
    <property type="evidence" value="ECO:0007669"/>
    <property type="project" value="InterPro"/>
</dbReference>
<dbReference type="PANTHER" id="PTHR15420">
    <property type="entry name" value="UBIQUINOL-CYTOCHROME C REDUCTASE COMPLEX 6.4 KD PROTEIN"/>
    <property type="match status" value="1"/>
</dbReference>
<feature type="non-terminal residue" evidence="2">
    <location>
        <position position="97"/>
    </location>
</feature>
<keyword evidence="1" id="KW-1133">Transmembrane helix</keyword>
<dbReference type="OrthoDB" id="15743at2759"/>
<reference evidence="2" key="1">
    <citation type="submission" date="2021-06" db="EMBL/GenBank/DDBJ databases">
        <authorList>
            <person name="Hodson N. C."/>
            <person name="Mongue J. A."/>
            <person name="Jaron S. K."/>
        </authorList>
    </citation>
    <scope>NUCLEOTIDE SEQUENCE</scope>
</reference>
<dbReference type="InterPro" id="IPR015089">
    <property type="entry name" value="UQCR"/>
</dbReference>
<sequence>PSFGLKGFDKMNASGRIASSLLRRPAGTVAQIRNSSGGAGFPDIGIPLGKKQLEQAKFWIPSLATFGATSAVAVVYITDWRVITDYIPFYNGKYSDQ</sequence>
<keyword evidence="3" id="KW-1185">Reference proteome</keyword>
<protein>
    <recommendedName>
        <fullName evidence="4">Cytochrome b-c1 complex subunit 10</fullName>
    </recommendedName>
</protein>
<proteinExistence type="predicted"/>
<comment type="caution">
    <text evidence="2">The sequence shown here is derived from an EMBL/GenBank/DDBJ whole genome shotgun (WGS) entry which is preliminary data.</text>
</comment>
<dbReference type="AlphaFoldDB" id="A0A8J2LP82"/>
<dbReference type="Proteomes" id="UP000708208">
    <property type="component" value="Unassembled WGS sequence"/>
</dbReference>
<evidence type="ECO:0008006" key="4">
    <source>
        <dbReference type="Google" id="ProtNLM"/>
    </source>
</evidence>
<evidence type="ECO:0000313" key="2">
    <source>
        <dbReference type="EMBL" id="CAG7835628.1"/>
    </source>
</evidence>
<dbReference type="PANTHER" id="PTHR15420:SF2">
    <property type="entry name" value="CYTOCHROME B-C1 COMPLEX SUBUNIT 10"/>
    <property type="match status" value="1"/>
</dbReference>
<name>A0A8J2LP82_9HEXA</name>
<evidence type="ECO:0000313" key="3">
    <source>
        <dbReference type="Proteomes" id="UP000708208"/>
    </source>
</evidence>
<accession>A0A8J2LP82</accession>